<name>A0A6L5Y894_9BACT</name>
<feature type="compositionally biased region" description="Basic and acidic residues" evidence="1">
    <location>
        <begin position="69"/>
        <end position="81"/>
    </location>
</feature>
<sequence>MSTEYIRMLLNFAGSLLEDAFQKRNNTADSSKVQVRASGKNHRGTQMMLCIPLSLGLAKFGHDVVKHDEQGETADEVERGFPRAAGAPKGKTQPEKCQGTETKDQRRYRRSEHVHGLLF</sequence>
<evidence type="ECO:0000313" key="3">
    <source>
        <dbReference type="Proteomes" id="UP000473699"/>
    </source>
</evidence>
<reference evidence="2 3" key="1">
    <citation type="submission" date="2019-08" db="EMBL/GenBank/DDBJ databases">
        <title>In-depth cultivation of the pig gut microbiome towards novel bacterial diversity and tailored functional studies.</title>
        <authorList>
            <person name="Wylensek D."/>
            <person name="Hitch T.C.A."/>
            <person name="Clavel T."/>
        </authorList>
    </citation>
    <scope>NUCLEOTIDE SEQUENCE [LARGE SCALE GENOMIC DNA]</scope>
    <source>
        <strain evidence="2 3">SM-530-WT-4B</strain>
    </source>
</reference>
<feature type="compositionally biased region" description="Basic and acidic residues" evidence="1">
    <location>
        <begin position="101"/>
        <end position="119"/>
    </location>
</feature>
<dbReference type="EMBL" id="VUNH01000001">
    <property type="protein sequence ID" value="MST54519.1"/>
    <property type="molecule type" value="Genomic_DNA"/>
</dbReference>
<keyword evidence="3" id="KW-1185">Reference proteome</keyword>
<protein>
    <submittedName>
        <fullName evidence="2">Uncharacterized protein</fullName>
    </submittedName>
</protein>
<feature type="region of interest" description="Disordered" evidence="1">
    <location>
        <begin position="69"/>
        <end position="119"/>
    </location>
</feature>
<evidence type="ECO:0000256" key="1">
    <source>
        <dbReference type="SAM" id="MobiDB-lite"/>
    </source>
</evidence>
<evidence type="ECO:0000313" key="2">
    <source>
        <dbReference type="EMBL" id="MST54519.1"/>
    </source>
</evidence>
<dbReference type="AlphaFoldDB" id="A0A6L5Y894"/>
<gene>
    <name evidence="2" type="ORF">FYJ74_00405</name>
</gene>
<proteinExistence type="predicted"/>
<dbReference type="Proteomes" id="UP000473699">
    <property type="component" value="Unassembled WGS sequence"/>
</dbReference>
<dbReference type="RefSeq" id="WP_154527662.1">
    <property type="nucleotide sequence ID" value="NZ_VUNH01000001.1"/>
</dbReference>
<organism evidence="2 3">
    <name type="scientific">Pyramidobacter porci</name>
    <dbReference type="NCBI Taxonomy" id="2605789"/>
    <lineage>
        <taxon>Bacteria</taxon>
        <taxon>Thermotogati</taxon>
        <taxon>Synergistota</taxon>
        <taxon>Synergistia</taxon>
        <taxon>Synergistales</taxon>
        <taxon>Dethiosulfovibrionaceae</taxon>
        <taxon>Pyramidobacter</taxon>
    </lineage>
</organism>
<accession>A0A6L5Y894</accession>
<comment type="caution">
    <text evidence="2">The sequence shown here is derived from an EMBL/GenBank/DDBJ whole genome shotgun (WGS) entry which is preliminary data.</text>
</comment>